<gene>
    <name evidence="2" type="ORF">FJZ00_11680</name>
</gene>
<feature type="non-terminal residue" evidence="2">
    <location>
        <position position="1"/>
    </location>
</feature>
<dbReference type="Proteomes" id="UP000703893">
    <property type="component" value="Unassembled WGS sequence"/>
</dbReference>
<evidence type="ECO:0000313" key="3">
    <source>
        <dbReference type="Proteomes" id="UP000703893"/>
    </source>
</evidence>
<feature type="domain" description="DNA polymerase III delta subunit-like C-terminal" evidence="1">
    <location>
        <begin position="1"/>
        <end position="69"/>
    </location>
</feature>
<reference evidence="2 3" key="1">
    <citation type="submission" date="2019-03" db="EMBL/GenBank/DDBJ databases">
        <title>Lake Tanganyika Metagenome-Assembled Genomes (MAGs).</title>
        <authorList>
            <person name="Tran P."/>
        </authorList>
    </citation>
    <scope>NUCLEOTIDE SEQUENCE [LARGE SCALE GENOMIC DNA]</scope>
    <source>
        <strain evidence="2">K_DeepCast_65m_m2_236</strain>
    </source>
</reference>
<name>A0A938BJZ7_9BACT</name>
<dbReference type="GO" id="GO:0003677">
    <property type="term" value="F:DNA binding"/>
    <property type="evidence" value="ECO:0007669"/>
    <property type="project" value="InterPro"/>
</dbReference>
<dbReference type="InterPro" id="IPR048466">
    <property type="entry name" value="DNA_pol3_delta-like_C"/>
</dbReference>
<dbReference type="SUPFAM" id="SSF48019">
    <property type="entry name" value="post-AAA+ oligomerization domain-like"/>
    <property type="match status" value="1"/>
</dbReference>
<dbReference type="EMBL" id="VGJX01000729">
    <property type="protein sequence ID" value="MBM3275807.1"/>
    <property type="molecule type" value="Genomic_DNA"/>
</dbReference>
<evidence type="ECO:0000313" key="2">
    <source>
        <dbReference type="EMBL" id="MBM3275807.1"/>
    </source>
</evidence>
<dbReference type="InterPro" id="IPR008921">
    <property type="entry name" value="DNA_pol3_clamp-load_cplx_C"/>
</dbReference>
<dbReference type="Pfam" id="PF21694">
    <property type="entry name" value="DNA_pol3_delta_C"/>
    <property type="match status" value="1"/>
</dbReference>
<protein>
    <recommendedName>
        <fullName evidence="1">DNA polymerase III delta subunit-like C-terminal domain-containing protein</fullName>
    </recommendedName>
</protein>
<proteinExistence type="predicted"/>
<organism evidence="2 3">
    <name type="scientific">Candidatus Tanganyikabacteria bacterium</name>
    <dbReference type="NCBI Taxonomy" id="2961651"/>
    <lineage>
        <taxon>Bacteria</taxon>
        <taxon>Bacillati</taxon>
        <taxon>Candidatus Sericytochromatia</taxon>
        <taxon>Candidatus Tanganyikabacteria</taxon>
    </lineage>
</organism>
<dbReference type="Gene3D" id="1.20.272.10">
    <property type="match status" value="1"/>
</dbReference>
<sequence>LTERRQSPEAIGEAVKWHPFRVKKAQEALHRWSSGHVMRALEAISEAEQALKGSGLPDALVMERLLAKLAAL</sequence>
<evidence type="ECO:0000259" key="1">
    <source>
        <dbReference type="Pfam" id="PF21694"/>
    </source>
</evidence>
<accession>A0A938BJZ7</accession>
<dbReference type="AlphaFoldDB" id="A0A938BJZ7"/>
<dbReference type="GO" id="GO:0006260">
    <property type="term" value="P:DNA replication"/>
    <property type="evidence" value="ECO:0007669"/>
    <property type="project" value="InterPro"/>
</dbReference>
<comment type="caution">
    <text evidence="2">The sequence shown here is derived from an EMBL/GenBank/DDBJ whole genome shotgun (WGS) entry which is preliminary data.</text>
</comment>